<sequence>MAHLIFSLIFYLNYLGADEPVAIISKTRGKVKYKLESENKKHINAQQNEPIYLNSQIQTRKKAFSKIVYLDDGSVISIYPESDIIIKGSINERIINKQIQVQRGIIWVNSSSNVGTDFTLVTATAEINCNNCSFWILSDKSIGDKFIIESGQVELYNLSVKSTIELFPDSTAISKDELGIEIVSTSVNDIKFLETLMLNADEKSVKFKKKESKEHKGDLISNIVVIKLKNAANVEREIVLNYTQKNEISIE</sequence>
<dbReference type="AlphaFoldDB" id="A0A382A236"/>
<gene>
    <name evidence="1" type="ORF">METZ01_LOCUS147867</name>
</gene>
<protein>
    <submittedName>
        <fullName evidence="1">Uncharacterized protein</fullName>
    </submittedName>
</protein>
<accession>A0A382A236</accession>
<proteinExistence type="predicted"/>
<reference evidence="1" key="1">
    <citation type="submission" date="2018-05" db="EMBL/GenBank/DDBJ databases">
        <authorList>
            <person name="Lanie J.A."/>
            <person name="Ng W.-L."/>
            <person name="Kazmierczak K.M."/>
            <person name="Andrzejewski T.M."/>
            <person name="Davidsen T.M."/>
            <person name="Wayne K.J."/>
            <person name="Tettelin H."/>
            <person name="Glass J.I."/>
            <person name="Rusch D."/>
            <person name="Podicherti R."/>
            <person name="Tsui H.-C.T."/>
            <person name="Winkler M.E."/>
        </authorList>
    </citation>
    <scope>NUCLEOTIDE SEQUENCE</scope>
</reference>
<evidence type="ECO:0000313" key="1">
    <source>
        <dbReference type="EMBL" id="SVA95013.1"/>
    </source>
</evidence>
<dbReference type="EMBL" id="UINC01023411">
    <property type="protein sequence ID" value="SVA95013.1"/>
    <property type="molecule type" value="Genomic_DNA"/>
</dbReference>
<organism evidence="1">
    <name type="scientific">marine metagenome</name>
    <dbReference type="NCBI Taxonomy" id="408172"/>
    <lineage>
        <taxon>unclassified sequences</taxon>
        <taxon>metagenomes</taxon>
        <taxon>ecological metagenomes</taxon>
    </lineage>
</organism>
<dbReference type="PANTHER" id="PTHR38731:SF1">
    <property type="entry name" value="FECR PROTEIN DOMAIN-CONTAINING PROTEIN"/>
    <property type="match status" value="1"/>
</dbReference>
<name>A0A382A236_9ZZZZ</name>
<dbReference type="PANTHER" id="PTHR38731">
    <property type="entry name" value="LIPL45-RELATED LIPOPROTEIN-RELATED"/>
    <property type="match status" value="1"/>
</dbReference>